<proteinExistence type="predicted"/>
<accession>W9X2P5</accession>
<sequence>MSSPDAEFERQQVAGTNKRKANKAQPETAVKRRAVRACLSCRSRKVRCDVTSAGAPCTNCRLDNVTCLLTESNRSRVRTSADTVELTMRMNEAAADFPVALTFEGSRGVPRAGQPPPPVENRIISCRSSIASPVATTTDPSPPSVEQQAQGLPSYIRPLSAHLKPEDIEYLTKKGALTVPDDQLQCELLRKYIQYVHGFMPILELSAFISPIARRDGSAPVSLLLLQAVMFVSVAFVDLEYLMARGYESRRSARKIFFERVRLLYDLDCETDRTALLQALLLMTYWYERPEDEKETWYWTGVALSQAQVLGIHRNPDYLDVSPAVKRLRKRIWWSCFIRDRLLALGIRRPARIRSDDFNVPMLTLDDFEMAPFNDDLLRYLGPLPMADDVPATRIMSIACIELAQLCVHIGNILFTQYSVLGNPTCGSEENMAMMVMPRKSAEQMNEMAKCDLNLRGWLQSLDPACRYKIGHPPVGKEQENQQNASRRILRVHLALLYMIYLTATAVLHRPRALRPISNSVENRVDMLLSSDKVTDAAVGITEIMYDLYYANQLRYASTSTIPALVSATLIHLIDIRSCGEEARYTSIGRFYQCWQALQYLREMYASADHAVWFLEAVIQKANVHIPMLNVAPLPANARPLLKPGGHRFPTRFTSASVDPPGVESAGPPVMSANKHTTSLNFGNTPTDTTNTDISGSTVCNPRQGFAMALPSSTGGCFLDPDMEDTINVDSHDGTWTEFDVEDDLLQALVQFDADPKFFTTTSTGL</sequence>
<dbReference type="InterPro" id="IPR052761">
    <property type="entry name" value="Fungal_Detox/Toxin_TFs"/>
</dbReference>
<evidence type="ECO:0000256" key="1">
    <source>
        <dbReference type="ARBA" id="ARBA00022723"/>
    </source>
</evidence>
<dbReference type="GO" id="GO:0000981">
    <property type="term" value="F:DNA-binding transcription factor activity, RNA polymerase II-specific"/>
    <property type="evidence" value="ECO:0007669"/>
    <property type="project" value="InterPro"/>
</dbReference>
<dbReference type="PANTHER" id="PTHR47425">
    <property type="entry name" value="FARB-RELATED"/>
    <property type="match status" value="1"/>
</dbReference>
<keyword evidence="2" id="KW-0805">Transcription regulation</keyword>
<dbReference type="EMBL" id="AMGX01000008">
    <property type="protein sequence ID" value="EXJ71211.1"/>
    <property type="molecule type" value="Genomic_DNA"/>
</dbReference>
<dbReference type="GO" id="GO:0006351">
    <property type="term" value="P:DNA-templated transcription"/>
    <property type="evidence" value="ECO:0007669"/>
    <property type="project" value="InterPro"/>
</dbReference>
<dbReference type="InterPro" id="IPR001138">
    <property type="entry name" value="Zn2Cys6_DnaBD"/>
</dbReference>
<keyword evidence="9" id="KW-1185">Reference proteome</keyword>
<dbReference type="SUPFAM" id="SSF57701">
    <property type="entry name" value="Zn2/Cys6 DNA-binding domain"/>
    <property type="match status" value="1"/>
</dbReference>
<keyword evidence="4" id="KW-0804">Transcription</keyword>
<evidence type="ECO:0000256" key="4">
    <source>
        <dbReference type="ARBA" id="ARBA00023163"/>
    </source>
</evidence>
<keyword evidence="1" id="KW-0479">Metal-binding</keyword>
<dbReference type="PROSITE" id="PS50048">
    <property type="entry name" value="ZN2_CY6_FUNGAL_2"/>
    <property type="match status" value="1"/>
</dbReference>
<dbReference type="GO" id="GO:0008270">
    <property type="term" value="F:zinc ion binding"/>
    <property type="evidence" value="ECO:0007669"/>
    <property type="project" value="InterPro"/>
</dbReference>
<evidence type="ECO:0000256" key="2">
    <source>
        <dbReference type="ARBA" id="ARBA00023015"/>
    </source>
</evidence>
<name>W9X2P5_9EURO</name>
<dbReference type="GeneID" id="19190917"/>
<dbReference type="Pfam" id="PF00172">
    <property type="entry name" value="Zn_clus"/>
    <property type="match status" value="1"/>
</dbReference>
<dbReference type="SMART" id="SM00906">
    <property type="entry name" value="Fungal_trans"/>
    <property type="match status" value="1"/>
</dbReference>
<evidence type="ECO:0000313" key="8">
    <source>
        <dbReference type="EMBL" id="EXJ71211.1"/>
    </source>
</evidence>
<dbReference type="CDD" id="cd12148">
    <property type="entry name" value="fungal_TF_MHR"/>
    <property type="match status" value="1"/>
</dbReference>
<dbReference type="AlphaFoldDB" id="W9X2P5"/>
<feature type="domain" description="Zn(2)-C6 fungal-type" evidence="7">
    <location>
        <begin position="37"/>
        <end position="69"/>
    </location>
</feature>
<keyword evidence="5" id="KW-0539">Nucleus</keyword>
<dbReference type="GO" id="GO:0003677">
    <property type="term" value="F:DNA binding"/>
    <property type="evidence" value="ECO:0007669"/>
    <property type="project" value="UniProtKB-KW"/>
</dbReference>
<gene>
    <name evidence="8" type="ORF">A1O5_06205</name>
</gene>
<organism evidence="8 9">
    <name type="scientific">Cladophialophora psammophila CBS 110553</name>
    <dbReference type="NCBI Taxonomy" id="1182543"/>
    <lineage>
        <taxon>Eukaryota</taxon>
        <taxon>Fungi</taxon>
        <taxon>Dikarya</taxon>
        <taxon>Ascomycota</taxon>
        <taxon>Pezizomycotina</taxon>
        <taxon>Eurotiomycetes</taxon>
        <taxon>Chaetothyriomycetidae</taxon>
        <taxon>Chaetothyriales</taxon>
        <taxon>Herpotrichiellaceae</taxon>
        <taxon>Cladophialophora</taxon>
    </lineage>
</organism>
<feature type="region of interest" description="Disordered" evidence="6">
    <location>
        <begin position="1"/>
        <end position="29"/>
    </location>
</feature>
<dbReference type="RefSeq" id="XP_007744990.1">
    <property type="nucleotide sequence ID" value="XM_007746800.1"/>
</dbReference>
<protein>
    <recommendedName>
        <fullName evidence="7">Zn(2)-C6 fungal-type domain-containing protein</fullName>
    </recommendedName>
</protein>
<dbReference type="CDD" id="cd00067">
    <property type="entry name" value="GAL4"/>
    <property type="match status" value="1"/>
</dbReference>
<evidence type="ECO:0000259" key="7">
    <source>
        <dbReference type="PROSITE" id="PS50048"/>
    </source>
</evidence>
<dbReference type="PROSITE" id="PS00463">
    <property type="entry name" value="ZN2_CY6_FUNGAL_1"/>
    <property type="match status" value="1"/>
</dbReference>
<evidence type="ECO:0000256" key="6">
    <source>
        <dbReference type="SAM" id="MobiDB-lite"/>
    </source>
</evidence>
<evidence type="ECO:0000256" key="3">
    <source>
        <dbReference type="ARBA" id="ARBA00023125"/>
    </source>
</evidence>
<dbReference type="HOGENOM" id="CLU_006329_2_2_1"/>
<dbReference type="Gene3D" id="4.10.240.10">
    <property type="entry name" value="Zn(2)-C6 fungal-type DNA-binding domain"/>
    <property type="match status" value="1"/>
</dbReference>
<comment type="caution">
    <text evidence="8">The sequence shown here is derived from an EMBL/GenBank/DDBJ whole genome shotgun (WGS) entry which is preliminary data.</text>
</comment>
<evidence type="ECO:0000313" key="9">
    <source>
        <dbReference type="Proteomes" id="UP000019471"/>
    </source>
</evidence>
<dbReference type="SMART" id="SM00066">
    <property type="entry name" value="GAL4"/>
    <property type="match status" value="1"/>
</dbReference>
<evidence type="ECO:0000256" key="5">
    <source>
        <dbReference type="ARBA" id="ARBA00023242"/>
    </source>
</evidence>
<dbReference type="Proteomes" id="UP000019471">
    <property type="component" value="Unassembled WGS sequence"/>
</dbReference>
<dbReference type="InterPro" id="IPR007219">
    <property type="entry name" value="XnlR_reg_dom"/>
</dbReference>
<dbReference type="STRING" id="1182543.W9X2P5"/>
<keyword evidence="3" id="KW-0238">DNA-binding</keyword>
<dbReference type="InterPro" id="IPR036864">
    <property type="entry name" value="Zn2-C6_fun-type_DNA-bd_sf"/>
</dbReference>
<dbReference type="Pfam" id="PF04082">
    <property type="entry name" value="Fungal_trans"/>
    <property type="match status" value="1"/>
</dbReference>
<dbReference type="eggNOG" id="ENOG502RHAD">
    <property type="taxonomic scope" value="Eukaryota"/>
</dbReference>
<reference evidence="8 9" key="1">
    <citation type="submission" date="2013-03" db="EMBL/GenBank/DDBJ databases">
        <title>The Genome Sequence of Cladophialophora psammophila CBS 110553.</title>
        <authorList>
            <consortium name="The Broad Institute Genomics Platform"/>
            <person name="Cuomo C."/>
            <person name="de Hoog S."/>
            <person name="Gorbushina A."/>
            <person name="Walker B."/>
            <person name="Young S.K."/>
            <person name="Zeng Q."/>
            <person name="Gargeya S."/>
            <person name="Fitzgerald M."/>
            <person name="Haas B."/>
            <person name="Abouelleil A."/>
            <person name="Allen A.W."/>
            <person name="Alvarado L."/>
            <person name="Arachchi H.M."/>
            <person name="Berlin A.M."/>
            <person name="Chapman S.B."/>
            <person name="Gainer-Dewar J."/>
            <person name="Goldberg J."/>
            <person name="Griggs A."/>
            <person name="Gujja S."/>
            <person name="Hansen M."/>
            <person name="Howarth C."/>
            <person name="Imamovic A."/>
            <person name="Ireland A."/>
            <person name="Larimer J."/>
            <person name="McCowan C."/>
            <person name="Murphy C."/>
            <person name="Pearson M."/>
            <person name="Poon T.W."/>
            <person name="Priest M."/>
            <person name="Roberts A."/>
            <person name="Saif S."/>
            <person name="Shea T."/>
            <person name="Sisk P."/>
            <person name="Sykes S."/>
            <person name="Wortman J."/>
            <person name="Nusbaum C."/>
            <person name="Birren B."/>
        </authorList>
    </citation>
    <scope>NUCLEOTIDE SEQUENCE [LARGE SCALE GENOMIC DNA]</scope>
    <source>
        <strain evidence="8 9">CBS 110553</strain>
    </source>
</reference>
<dbReference type="OrthoDB" id="4451586at2759"/>
<dbReference type="PANTHER" id="PTHR47425:SF3">
    <property type="entry name" value="ZN(II)2CYS6 TRANSCRIPTION FACTOR (EUROFUNG)"/>
    <property type="match status" value="1"/>
</dbReference>